<organism evidence="9 10">
    <name type="scientific">Labilibaculum manganireducens</name>
    <dbReference type="NCBI Taxonomy" id="1940525"/>
    <lineage>
        <taxon>Bacteria</taxon>
        <taxon>Pseudomonadati</taxon>
        <taxon>Bacteroidota</taxon>
        <taxon>Bacteroidia</taxon>
        <taxon>Marinilabiliales</taxon>
        <taxon>Marinifilaceae</taxon>
        <taxon>Labilibaculum</taxon>
    </lineage>
</organism>
<evidence type="ECO:0000256" key="3">
    <source>
        <dbReference type="ARBA" id="ARBA00022801"/>
    </source>
</evidence>
<comment type="caution">
    <text evidence="9">The sequence shown here is derived from an EMBL/GenBank/DDBJ whole genome shotgun (WGS) entry which is preliminary data.</text>
</comment>
<protein>
    <submittedName>
        <fullName evidence="9">Arabinan endo-1,5-alpha-L-arabinosidase</fullName>
    </submittedName>
</protein>
<dbReference type="InterPro" id="IPR016840">
    <property type="entry name" value="Glyco_hydro_43_endo_a_Ara-ase"/>
</dbReference>
<evidence type="ECO:0000256" key="2">
    <source>
        <dbReference type="ARBA" id="ARBA00009865"/>
    </source>
</evidence>
<feature type="binding site" evidence="7">
    <location>
        <position position="115"/>
    </location>
    <ligand>
        <name>substrate</name>
    </ligand>
</feature>
<proteinExistence type="inferred from homology"/>
<evidence type="ECO:0000256" key="7">
    <source>
        <dbReference type="PIRSR" id="PIRSR026534-2"/>
    </source>
</evidence>
<dbReference type="AlphaFoldDB" id="A0A2N3IAG0"/>
<dbReference type="InterPro" id="IPR006710">
    <property type="entry name" value="Glyco_hydro_43"/>
</dbReference>
<keyword evidence="3 5" id="KW-0378">Hydrolase</keyword>
<sequence length="344" mass="38668">MQKSSIKISETLVKLFFFASLLLFTQISVGQNKISVHDPVMIRENDTFYLFCTGWGINVWSSTDMKNWTDEKPVFDNPPKWAVEAVDGFKGHIWAPDISFFNGQYYLYYSISAFGKNTSCIGLATNKTLNANDPDFKWVDHGKIIQSFPNKTNWNAIDPNLIVDEQGQAYLSFGSFWDGIKLVKLSDDAMSVDDDLTEIPTIASRKEDSRLPNPPAIDNNPVDAGGNAIEAPFIFKKDGYYYLFASIDYCCKGVNSNYKMIIGRSKNVNGPYLDRDNKPMNTGGGTILLAGNKDWYGLGHNATVSFDGTDYLIFHAYDASDNGIPKLLIKEITWDKDQWPTVKL</sequence>
<dbReference type="InterPro" id="IPR023296">
    <property type="entry name" value="Glyco_hydro_beta-prop_sf"/>
</dbReference>
<reference evidence="9 10" key="1">
    <citation type="journal article" date="2017" name="Front. Microbiol.">
        <title>Labilibaculum manganireducens gen. nov., sp. nov. and Labilibaculum filiforme sp. nov., Novel Bacteroidetes Isolated from Subsurface Sediments of the Baltic Sea.</title>
        <authorList>
            <person name="Vandieken V."/>
            <person name="Marshall I.P."/>
            <person name="Niemann H."/>
            <person name="Engelen B."/>
            <person name="Cypionka H."/>
        </authorList>
    </citation>
    <scope>NUCLEOTIDE SEQUENCE [LARGE SCALE GENOMIC DNA]</scope>
    <source>
        <strain evidence="9 10">59.10-2M</strain>
    </source>
</reference>
<comment type="pathway">
    <text evidence="1 5">Glycan metabolism; L-arabinan degradation.</text>
</comment>
<feature type="active site" description="Proton donor" evidence="6">
    <location>
        <position position="230"/>
    </location>
</feature>
<evidence type="ECO:0000313" key="9">
    <source>
        <dbReference type="EMBL" id="PKQ67289.1"/>
    </source>
</evidence>
<evidence type="ECO:0000256" key="8">
    <source>
        <dbReference type="PIRSR" id="PIRSR026534-3"/>
    </source>
</evidence>
<feature type="binding site" evidence="7">
    <location>
        <begin position="155"/>
        <end position="158"/>
    </location>
    <ligand>
        <name>substrate</name>
    </ligand>
</feature>
<accession>A0A2N3IAG0</accession>
<keyword evidence="10" id="KW-1185">Reference proteome</keyword>
<dbReference type="InterPro" id="IPR050727">
    <property type="entry name" value="GH43_arabinanases"/>
</dbReference>
<feature type="binding site" evidence="7">
    <location>
        <position position="38"/>
    </location>
    <ligand>
        <name>substrate</name>
    </ligand>
</feature>
<feature type="binding site" evidence="7">
    <location>
        <begin position="175"/>
        <end position="177"/>
    </location>
    <ligand>
        <name>substrate</name>
    </ligand>
</feature>
<name>A0A2N3IAG0_9BACT</name>
<dbReference type="PANTHER" id="PTHR43301">
    <property type="entry name" value="ARABINAN ENDO-1,5-ALPHA-L-ARABINOSIDASE"/>
    <property type="match status" value="1"/>
</dbReference>
<evidence type="ECO:0000256" key="6">
    <source>
        <dbReference type="PIRSR" id="PIRSR026534-1"/>
    </source>
</evidence>
<dbReference type="GO" id="GO:0031222">
    <property type="term" value="P:arabinan catabolic process"/>
    <property type="evidence" value="ECO:0007669"/>
    <property type="project" value="UniProtKB-UniPathway"/>
</dbReference>
<gene>
    <name evidence="9" type="ORF">BZG01_07810</name>
</gene>
<dbReference type="EMBL" id="MVDE01000009">
    <property type="protein sequence ID" value="PKQ67289.1"/>
    <property type="molecule type" value="Genomic_DNA"/>
</dbReference>
<dbReference type="SUPFAM" id="SSF75005">
    <property type="entry name" value="Arabinanase/levansucrase/invertase"/>
    <property type="match status" value="1"/>
</dbReference>
<evidence type="ECO:0000256" key="1">
    <source>
        <dbReference type="ARBA" id="ARBA00004834"/>
    </source>
</evidence>
<evidence type="ECO:0000256" key="4">
    <source>
        <dbReference type="ARBA" id="ARBA00023295"/>
    </source>
</evidence>
<feature type="active site" description="Proton acceptor" evidence="6">
    <location>
        <position position="38"/>
    </location>
</feature>
<dbReference type="GO" id="GO:0046558">
    <property type="term" value="F:arabinan endo-1,5-alpha-L-arabinosidase activity"/>
    <property type="evidence" value="ECO:0007669"/>
    <property type="project" value="InterPro"/>
</dbReference>
<evidence type="ECO:0000313" key="10">
    <source>
        <dbReference type="Proteomes" id="UP000233618"/>
    </source>
</evidence>
<dbReference type="Proteomes" id="UP000233618">
    <property type="component" value="Unassembled WGS sequence"/>
</dbReference>
<dbReference type="PIRSF" id="PIRSF026534">
    <property type="entry name" value="Endo_alpha-L-arabinosidase"/>
    <property type="match status" value="1"/>
</dbReference>
<evidence type="ECO:0000256" key="5">
    <source>
        <dbReference type="PIRNR" id="PIRNR026534"/>
    </source>
</evidence>
<dbReference type="Pfam" id="PF04616">
    <property type="entry name" value="Glyco_hydro_43"/>
    <property type="match status" value="1"/>
</dbReference>
<dbReference type="Gene3D" id="2.115.10.20">
    <property type="entry name" value="Glycosyl hydrolase domain, family 43"/>
    <property type="match status" value="1"/>
</dbReference>
<dbReference type="PANTHER" id="PTHR43301:SF3">
    <property type="entry name" value="ARABINAN ENDO-1,5-ALPHA-L-ARABINOSIDASE A-RELATED"/>
    <property type="match status" value="1"/>
</dbReference>
<comment type="similarity">
    <text evidence="2 5">Belongs to the glycosyl hydrolase 43 family.</text>
</comment>
<dbReference type="CDD" id="cd18830">
    <property type="entry name" value="GH43_CjArb43A-like"/>
    <property type="match status" value="1"/>
</dbReference>
<feature type="site" description="Important for catalytic activity, responsible for pKa modulation of the active site Glu and correct orientation of both the proton donor and substrate" evidence="8">
    <location>
        <position position="158"/>
    </location>
</feature>
<keyword evidence="4 5" id="KW-0326">Glycosidase</keyword>
<dbReference type="RefSeq" id="WP_101309274.1">
    <property type="nucleotide sequence ID" value="NZ_MVDE01000009.1"/>
</dbReference>
<feature type="site" description="Important for substrate recognition" evidence="8">
    <location>
        <position position="300"/>
    </location>
</feature>
<dbReference type="UniPathway" id="UPA00667"/>